<proteinExistence type="predicted"/>
<protein>
    <submittedName>
        <fullName evidence="1">Uncharacterized protein</fullName>
    </submittedName>
</protein>
<organism evidence="1 2">
    <name type="scientific">Plasmopara halstedii</name>
    <name type="common">Downy mildew of sunflower</name>
    <dbReference type="NCBI Taxonomy" id="4781"/>
    <lineage>
        <taxon>Eukaryota</taxon>
        <taxon>Sar</taxon>
        <taxon>Stramenopiles</taxon>
        <taxon>Oomycota</taxon>
        <taxon>Peronosporomycetes</taxon>
        <taxon>Peronosporales</taxon>
        <taxon>Peronosporaceae</taxon>
        <taxon>Plasmopara</taxon>
    </lineage>
</organism>
<dbReference type="AlphaFoldDB" id="A0A0P1AFX7"/>
<accession>A0A0P1AFX7</accession>
<dbReference type="OrthoDB" id="166717at2759"/>
<name>A0A0P1AFX7_PLAHL</name>
<dbReference type="GeneID" id="36404813"/>
<evidence type="ECO:0000313" key="2">
    <source>
        <dbReference type="Proteomes" id="UP000054928"/>
    </source>
</evidence>
<dbReference type="RefSeq" id="XP_024575885.1">
    <property type="nucleotide sequence ID" value="XM_024725072.1"/>
</dbReference>
<reference evidence="2" key="1">
    <citation type="submission" date="2014-09" db="EMBL/GenBank/DDBJ databases">
        <authorList>
            <person name="Sharma Rahul"/>
            <person name="Thines Marco"/>
        </authorList>
    </citation>
    <scope>NUCLEOTIDE SEQUENCE [LARGE SCALE GENOMIC DNA]</scope>
</reference>
<keyword evidence="2" id="KW-1185">Reference proteome</keyword>
<evidence type="ECO:0000313" key="1">
    <source>
        <dbReference type="EMBL" id="CEG39516.1"/>
    </source>
</evidence>
<sequence>MAKRKTKEAPTKKDFKRIHNLEPKYTEKLDQLRHNLQESIERTVRINQAFIRELNKTAIKNNRIKHVIKIAEEFTYYADGQRNLIDKKISDIVCYEPKKKKPRKTEEEKFVDYFCQYSLSFGNCIY</sequence>
<dbReference type="Proteomes" id="UP000054928">
    <property type="component" value="Unassembled WGS sequence"/>
</dbReference>
<dbReference type="EMBL" id="CCYD01000428">
    <property type="protein sequence ID" value="CEG39516.1"/>
    <property type="molecule type" value="Genomic_DNA"/>
</dbReference>